<gene>
    <name evidence="2" type="ORF">LECACI_7A008652</name>
</gene>
<keyword evidence="3" id="KW-1185">Reference proteome</keyword>
<dbReference type="InterPro" id="IPR011008">
    <property type="entry name" value="Dimeric_a/b-barrel"/>
</dbReference>
<comment type="caution">
    <text evidence="2">The sequence shown here is derived from an EMBL/GenBank/DDBJ whole genome shotgun (WGS) entry which is preliminary data.</text>
</comment>
<feature type="domain" description="Stress-response A/B barrel" evidence="1">
    <location>
        <begin position="33"/>
        <end position="137"/>
    </location>
</feature>
<evidence type="ECO:0000313" key="2">
    <source>
        <dbReference type="EMBL" id="CAK4033494.1"/>
    </source>
</evidence>
<dbReference type="PROSITE" id="PS51502">
    <property type="entry name" value="S_R_A_B_BARREL"/>
    <property type="match status" value="1"/>
</dbReference>
<dbReference type="InterPro" id="IPR013097">
    <property type="entry name" value="Dabb"/>
</dbReference>
<reference evidence="2" key="1">
    <citation type="submission" date="2023-11" db="EMBL/GenBank/DDBJ databases">
        <authorList>
            <person name="Alioto T."/>
            <person name="Alioto T."/>
            <person name="Gomez Garrido J."/>
        </authorList>
    </citation>
    <scope>NUCLEOTIDE SEQUENCE</scope>
</reference>
<dbReference type="Pfam" id="PF07876">
    <property type="entry name" value="Dabb"/>
    <property type="match status" value="1"/>
</dbReference>
<dbReference type="EMBL" id="CAVMBE010000087">
    <property type="protein sequence ID" value="CAK4033494.1"/>
    <property type="molecule type" value="Genomic_DNA"/>
</dbReference>
<proteinExistence type="predicted"/>
<dbReference type="Gene3D" id="3.30.70.100">
    <property type="match status" value="1"/>
</dbReference>
<dbReference type="SMART" id="SM00886">
    <property type="entry name" value="Dabb"/>
    <property type="match status" value="1"/>
</dbReference>
<sequence length="137" mass="15714">MQSFLSSIRAPRAHDAVRSFMRFSSTMTGNNYVKRLTMFKVAKEEDIQAVLKAYEVLRKEAARPYIISNVSRKILNTGSPLSEGYTIASQSIFKDHDDHRFYDQECPAHQELKKTTSRVRTGVMTIVTEGQWPEPEL</sequence>
<evidence type="ECO:0000259" key="1">
    <source>
        <dbReference type="PROSITE" id="PS51502"/>
    </source>
</evidence>
<organism evidence="2 3">
    <name type="scientific">Lecanosticta acicola</name>
    <dbReference type="NCBI Taxonomy" id="111012"/>
    <lineage>
        <taxon>Eukaryota</taxon>
        <taxon>Fungi</taxon>
        <taxon>Dikarya</taxon>
        <taxon>Ascomycota</taxon>
        <taxon>Pezizomycotina</taxon>
        <taxon>Dothideomycetes</taxon>
        <taxon>Dothideomycetidae</taxon>
        <taxon>Mycosphaerellales</taxon>
        <taxon>Mycosphaerellaceae</taxon>
        <taxon>Lecanosticta</taxon>
    </lineage>
</organism>
<protein>
    <recommendedName>
        <fullName evidence="1">Stress-response A/B barrel domain-containing protein</fullName>
    </recommendedName>
</protein>
<name>A0AAI8Z6N7_9PEZI</name>
<evidence type="ECO:0000313" key="3">
    <source>
        <dbReference type="Proteomes" id="UP001296104"/>
    </source>
</evidence>
<dbReference type="SUPFAM" id="SSF54909">
    <property type="entry name" value="Dimeric alpha+beta barrel"/>
    <property type="match status" value="1"/>
</dbReference>
<accession>A0AAI8Z6N7</accession>
<dbReference type="Proteomes" id="UP001296104">
    <property type="component" value="Unassembled WGS sequence"/>
</dbReference>
<dbReference type="AlphaFoldDB" id="A0AAI8Z6N7"/>